<dbReference type="InterPro" id="IPR007208">
    <property type="entry name" value="MrpF/PhaF-like"/>
</dbReference>
<evidence type="ECO:0000256" key="7">
    <source>
        <dbReference type="SAM" id="Phobius"/>
    </source>
</evidence>
<evidence type="ECO:0000256" key="4">
    <source>
        <dbReference type="ARBA" id="ARBA00022692"/>
    </source>
</evidence>
<proteinExistence type="predicted"/>
<reference evidence="8" key="1">
    <citation type="journal article" date="2020" name="mSystems">
        <title>Genome- and Community-Level Interaction Insights into Carbon Utilization and Element Cycling Functions of Hydrothermarchaeota in Hydrothermal Sediment.</title>
        <authorList>
            <person name="Zhou Z."/>
            <person name="Liu Y."/>
            <person name="Xu W."/>
            <person name="Pan J."/>
            <person name="Luo Z.H."/>
            <person name="Li M."/>
        </authorList>
    </citation>
    <scope>NUCLEOTIDE SEQUENCE [LARGE SCALE GENOMIC DNA]</scope>
    <source>
        <strain evidence="8">SpSt-23</strain>
    </source>
</reference>
<feature type="transmembrane region" description="Helical" evidence="7">
    <location>
        <begin position="36"/>
        <end position="56"/>
    </location>
</feature>
<dbReference type="GO" id="GO:0005886">
    <property type="term" value="C:plasma membrane"/>
    <property type="evidence" value="ECO:0007669"/>
    <property type="project" value="UniProtKB-SubCell"/>
</dbReference>
<keyword evidence="3" id="KW-1003">Cell membrane</keyword>
<keyword evidence="5 7" id="KW-1133">Transmembrane helix</keyword>
<sequence>MIDLTTVLLVSAPLYLAAVILYTVRLVKGPSIPDMVLAVDCIAYDLAVFLLVIALYYRTPLLVAPSIMLALWAYLLDVFISKHLVSKEVGE</sequence>
<keyword evidence="4 7" id="KW-0812">Transmembrane</keyword>
<keyword evidence="2" id="KW-0813">Transport</keyword>
<evidence type="ECO:0000256" key="3">
    <source>
        <dbReference type="ARBA" id="ARBA00022475"/>
    </source>
</evidence>
<keyword evidence="6 7" id="KW-0472">Membrane</keyword>
<protein>
    <submittedName>
        <fullName evidence="8">pH regulation protein F</fullName>
    </submittedName>
</protein>
<dbReference type="PANTHER" id="PTHR34702:SF1">
    <property type="entry name" value="NA(+)_H(+) ANTIPORTER SUBUNIT F"/>
    <property type="match status" value="1"/>
</dbReference>
<accession>A0A7C2BL70</accession>
<dbReference type="Pfam" id="PF04066">
    <property type="entry name" value="MrpF_PhaF"/>
    <property type="match status" value="1"/>
</dbReference>
<evidence type="ECO:0000256" key="2">
    <source>
        <dbReference type="ARBA" id="ARBA00022448"/>
    </source>
</evidence>
<dbReference type="GO" id="GO:0015385">
    <property type="term" value="F:sodium:proton antiporter activity"/>
    <property type="evidence" value="ECO:0007669"/>
    <property type="project" value="TreeGrafter"/>
</dbReference>
<dbReference type="PANTHER" id="PTHR34702">
    <property type="entry name" value="NA(+)/H(+) ANTIPORTER SUBUNIT F1"/>
    <property type="match status" value="1"/>
</dbReference>
<dbReference type="EMBL" id="DSJT01000041">
    <property type="protein sequence ID" value="HEF87992.1"/>
    <property type="molecule type" value="Genomic_DNA"/>
</dbReference>
<feature type="transmembrane region" description="Helical" evidence="7">
    <location>
        <begin position="6"/>
        <end position="24"/>
    </location>
</feature>
<name>A0A7C2BL70_9CREN</name>
<organism evidence="8">
    <name type="scientific">Thermosphaera aggregans</name>
    <dbReference type="NCBI Taxonomy" id="54254"/>
    <lineage>
        <taxon>Archaea</taxon>
        <taxon>Thermoproteota</taxon>
        <taxon>Thermoprotei</taxon>
        <taxon>Desulfurococcales</taxon>
        <taxon>Desulfurococcaceae</taxon>
        <taxon>Thermosphaera</taxon>
    </lineage>
</organism>
<feature type="transmembrane region" description="Helical" evidence="7">
    <location>
        <begin position="62"/>
        <end position="80"/>
    </location>
</feature>
<evidence type="ECO:0000256" key="6">
    <source>
        <dbReference type="ARBA" id="ARBA00023136"/>
    </source>
</evidence>
<evidence type="ECO:0000256" key="5">
    <source>
        <dbReference type="ARBA" id="ARBA00022989"/>
    </source>
</evidence>
<dbReference type="AlphaFoldDB" id="A0A7C2BL70"/>
<gene>
    <name evidence="8" type="ORF">ENP55_06975</name>
</gene>
<evidence type="ECO:0000256" key="1">
    <source>
        <dbReference type="ARBA" id="ARBA00004651"/>
    </source>
</evidence>
<comment type="caution">
    <text evidence="8">The sequence shown here is derived from an EMBL/GenBank/DDBJ whole genome shotgun (WGS) entry which is preliminary data.</text>
</comment>
<evidence type="ECO:0000313" key="8">
    <source>
        <dbReference type="EMBL" id="HEF87992.1"/>
    </source>
</evidence>
<comment type="subcellular location">
    <subcellularLocation>
        <location evidence="1">Cell membrane</location>
        <topology evidence="1">Multi-pass membrane protein</topology>
    </subcellularLocation>
</comment>